<feature type="domain" description="RNase H type-1" evidence="2">
    <location>
        <begin position="59"/>
        <end position="214"/>
    </location>
</feature>
<proteinExistence type="predicted"/>
<name>A0AAE0PK89_SORBR</name>
<dbReference type="Pfam" id="PF00075">
    <property type="entry name" value="RNase_H"/>
    <property type="match status" value="1"/>
</dbReference>
<evidence type="ECO:0000313" key="4">
    <source>
        <dbReference type="Proteomes" id="UP001281003"/>
    </source>
</evidence>
<feature type="compositionally biased region" description="Basic and acidic residues" evidence="1">
    <location>
        <begin position="252"/>
        <end position="272"/>
    </location>
</feature>
<evidence type="ECO:0000256" key="1">
    <source>
        <dbReference type="SAM" id="MobiDB-lite"/>
    </source>
</evidence>
<evidence type="ECO:0000313" key="3">
    <source>
        <dbReference type="EMBL" id="KAK3401426.1"/>
    </source>
</evidence>
<organism evidence="3 4">
    <name type="scientific">Sordaria brevicollis</name>
    <dbReference type="NCBI Taxonomy" id="83679"/>
    <lineage>
        <taxon>Eukaryota</taxon>
        <taxon>Fungi</taxon>
        <taxon>Dikarya</taxon>
        <taxon>Ascomycota</taxon>
        <taxon>Pezizomycotina</taxon>
        <taxon>Sordariomycetes</taxon>
        <taxon>Sordariomycetidae</taxon>
        <taxon>Sordariales</taxon>
        <taxon>Sordariaceae</taxon>
        <taxon>Sordaria</taxon>
    </lineage>
</organism>
<reference evidence="3" key="2">
    <citation type="submission" date="2023-07" db="EMBL/GenBank/DDBJ databases">
        <authorList>
            <consortium name="Lawrence Berkeley National Laboratory"/>
            <person name="Haridas S."/>
            <person name="Hensen N."/>
            <person name="Bonometti L."/>
            <person name="Westerberg I."/>
            <person name="Brannstrom I.O."/>
            <person name="Guillou S."/>
            <person name="Cros-Aarteil S."/>
            <person name="Calhoun S."/>
            <person name="Kuo A."/>
            <person name="Mondo S."/>
            <person name="Pangilinan J."/>
            <person name="Riley R."/>
            <person name="LaButti K."/>
            <person name="Andreopoulos B."/>
            <person name="Lipzen A."/>
            <person name="Chen C."/>
            <person name="Yanf M."/>
            <person name="Daum C."/>
            <person name="Ng V."/>
            <person name="Clum A."/>
            <person name="Steindorff A."/>
            <person name="Ohm R."/>
            <person name="Martin F."/>
            <person name="Silar P."/>
            <person name="Natvig D."/>
            <person name="Lalanne C."/>
            <person name="Gautier V."/>
            <person name="Ament-velasquez S.L."/>
            <person name="Kruys A."/>
            <person name="Hutchinson M.I."/>
            <person name="Powell A.J."/>
            <person name="Barry K."/>
            <person name="Miller A.N."/>
            <person name="Grigoriev I.V."/>
            <person name="Debuchy R."/>
            <person name="Gladieux P."/>
            <person name="Thoren M.H."/>
            <person name="Johannesson H."/>
        </authorList>
    </citation>
    <scope>NUCLEOTIDE SEQUENCE</scope>
    <source>
        <strain evidence="3">FGSC 1904</strain>
    </source>
</reference>
<comment type="caution">
    <text evidence="3">The sequence shown here is derived from an EMBL/GenBank/DDBJ whole genome shotgun (WGS) entry which is preliminary data.</text>
</comment>
<accession>A0AAE0PK89</accession>
<gene>
    <name evidence="3" type="ORF">B0T20DRAFT_492083</name>
</gene>
<dbReference type="InterPro" id="IPR036397">
    <property type="entry name" value="RNaseH_sf"/>
</dbReference>
<evidence type="ECO:0000259" key="2">
    <source>
        <dbReference type="Pfam" id="PF00075"/>
    </source>
</evidence>
<dbReference type="Gene3D" id="3.30.420.10">
    <property type="entry name" value="Ribonuclease H-like superfamily/Ribonuclease H"/>
    <property type="match status" value="1"/>
</dbReference>
<feature type="region of interest" description="Disordered" evidence="1">
    <location>
        <begin position="246"/>
        <end position="280"/>
    </location>
</feature>
<sequence length="362" mass="41178">MEEESEGDLTPAPAVVTYISVPDPPHFCGEIIIEKNRDKAAIVACRAHRMKPSSTDISLAFFVDGSRRTSFAGAYAVAFKRYAPGNDYHGCKIVAAWPVHYQSSNACELLAIKQALKVATLELVTLQKQLPPETKLNVRVQIFSDSMFGLEHLAGLRETMVWERKHVFLIHKWSAKLCERFASPNSLLNVKLQLIWVPGHVEEVKLHHMADGAAGIVAVSTKPLLVVDGEEKPFTQQWELLYQTLSSGQPDSSKDAQSEHKGEEDHGDHNSSDEYEFDADDYGNNEEYQFQQDGVDEQWQPDAFYGNQEVVMNDWAHQYREVQTWHFWLKEFTHCLEQLYTLMTFFSAQLHEVDVNDDMGEV</sequence>
<dbReference type="InterPro" id="IPR012337">
    <property type="entry name" value="RNaseH-like_sf"/>
</dbReference>
<protein>
    <recommendedName>
        <fullName evidence="2">RNase H type-1 domain-containing protein</fullName>
    </recommendedName>
</protein>
<reference evidence="3" key="1">
    <citation type="journal article" date="2023" name="Mol. Phylogenet. Evol.">
        <title>Genome-scale phylogeny and comparative genomics of the fungal order Sordariales.</title>
        <authorList>
            <person name="Hensen N."/>
            <person name="Bonometti L."/>
            <person name="Westerberg I."/>
            <person name="Brannstrom I.O."/>
            <person name="Guillou S."/>
            <person name="Cros-Aarteil S."/>
            <person name="Calhoun S."/>
            <person name="Haridas S."/>
            <person name="Kuo A."/>
            <person name="Mondo S."/>
            <person name="Pangilinan J."/>
            <person name="Riley R."/>
            <person name="LaButti K."/>
            <person name="Andreopoulos B."/>
            <person name="Lipzen A."/>
            <person name="Chen C."/>
            <person name="Yan M."/>
            <person name="Daum C."/>
            <person name="Ng V."/>
            <person name="Clum A."/>
            <person name="Steindorff A."/>
            <person name="Ohm R.A."/>
            <person name="Martin F."/>
            <person name="Silar P."/>
            <person name="Natvig D.O."/>
            <person name="Lalanne C."/>
            <person name="Gautier V."/>
            <person name="Ament-Velasquez S.L."/>
            <person name="Kruys A."/>
            <person name="Hutchinson M.I."/>
            <person name="Powell A.J."/>
            <person name="Barry K."/>
            <person name="Miller A.N."/>
            <person name="Grigoriev I.V."/>
            <person name="Debuchy R."/>
            <person name="Gladieux P."/>
            <person name="Hiltunen Thoren M."/>
            <person name="Johannesson H."/>
        </authorList>
    </citation>
    <scope>NUCLEOTIDE SEQUENCE</scope>
    <source>
        <strain evidence="3">FGSC 1904</strain>
    </source>
</reference>
<dbReference type="GO" id="GO:0004523">
    <property type="term" value="F:RNA-DNA hybrid ribonuclease activity"/>
    <property type="evidence" value="ECO:0007669"/>
    <property type="project" value="InterPro"/>
</dbReference>
<dbReference type="EMBL" id="JAUTDP010000002">
    <property type="protein sequence ID" value="KAK3401426.1"/>
    <property type="molecule type" value="Genomic_DNA"/>
</dbReference>
<dbReference type="GO" id="GO:0003676">
    <property type="term" value="F:nucleic acid binding"/>
    <property type="evidence" value="ECO:0007669"/>
    <property type="project" value="InterPro"/>
</dbReference>
<keyword evidence="4" id="KW-1185">Reference proteome</keyword>
<dbReference type="SUPFAM" id="SSF53098">
    <property type="entry name" value="Ribonuclease H-like"/>
    <property type="match status" value="1"/>
</dbReference>
<dbReference type="Proteomes" id="UP001281003">
    <property type="component" value="Unassembled WGS sequence"/>
</dbReference>
<dbReference type="InterPro" id="IPR002156">
    <property type="entry name" value="RNaseH_domain"/>
</dbReference>
<dbReference type="AlphaFoldDB" id="A0AAE0PK89"/>